<accession>A0A6H5I030</accession>
<reference evidence="1 2" key="1">
    <citation type="submission" date="2020-02" db="EMBL/GenBank/DDBJ databases">
        <authorList>
            <person name="Ferguson B K."/>
        </authorList>
    </citation>
    <scope>NUCLEOTIDE SEQUENCE [LARGE SCALE GENOMIC DNA]</scope>
</reference>
<proteinExistence type="predicted"/>
<dbReference type="Proteomes" id="UP000479190">
    <property type="component" value="Unassembled WGS sequence"/>
</dbReference>
<sequence>MAELYIRRHHFIGFHQRTATPAAASVSVSTMCLSSSATPQSGRAESVSVPSVPSVSGLRIKSIIIVKPPRAPEKGVSHSSAKQAQVHATLTSMPPRASALRLVPARHDPGTSELARPMSLEEAPEAWGVLRSEPAVALHLPLEPCWLSAPGILLRDNALCSDRLMR</sequence>
<protein>
    <submittedName>
        <fullName evidence="1">Uncharacterized protein</fullName>
    </submittedName>
</protein>
<keyword evidence="2" id="KW-1185">Reference proteome</keyword>
<dbReference type="EMBL" id="CADCXV010000493">
    <property type="protein sequence ID" value="CAB0030525.1"/>
    <property type="molecule type" value="Genomic_DNA"/>
</dbReference>
<organism evidence="1 2">
    <name type="scientific">Trichogramma brassicae</name>
    <dbReference type="NCBI Taxonomy" id="86971"/>
    <lineage>
        <taxon>Eukaryota</taxon>
        <taxon>Metazoa</taxon>
        <taxon>Ecdysozoa</taxon>
        <taxon>Arthropoda</taxon>
        <taxon>Hexapoda</taxon>
        <taxon>Insecta</taxon>
        <taxon>Pterygota</taxon>
        <taxon>Neoptera</taxon>
        <taxon>Endopterygota</taxon>
        <taxon>Hymenoptera</taxon>
        <taxon>Apocrita</taxon>
        <taxon>Proctotrupomorpha</taxon>
        <taxon>Chalcidoidea</taxon>
        <taxon>Trichogrammatidae</taxon>
        <taxon>Trichogramma</taxon>
    </lineage>
</organism>
<name>A0A6H5I030_9HYME</name>
<evidence type="ECO:0000313" key="1">
    <source>
        <dbReference type="EMBL" id="CAB0030525.1"/>
    </source>
</evidence>
<evidence type="ECO:0000313" key="2">
    <source>
        <dbReference type="Proteomes" id="UP000479190"/>
    </source>
</evidence>
<gene>
    <name evidence="1" type="ORF">TBRA_LOCUS2523</name>
</gene>
<dbReference type="AlphaFoldDB" id="A0A6H5I030"/>